<keyword evidence="3" id="KW-0687">Ribonucleoprotein</keyword>
<dbReference type="InterPro" id="IPR008004">
    <property type="entry name" value="OCTOPUS-like"/>
</dbReference>
<dbReference type="InterPro" id="IPR018264">
    <property type="entry name" value="Ribosomal_bL33_CS"/>
</dbReference>
<evidence type="ECO:0000256" key="1">
    <source>
        <dbReference type="ARBA" id="ARBA00007596"/>
    </source>
</evidence>
<evidence type="ECO:0000313" key="6">
    <source>
        <dbReference type="EMBL" id="CAD1835818.1"/>
    </source>
</evidence>
<feature type="compositionally biased region" description="Low complexity" evidence="5">
    <location>
        <begin position="38"/>
        <end position="47"/>
    </location>
</feature>
<organism evidence="6">
    <name type="scientific">Ananas comosus var. bracteatus</name>
    <name type="common">red pineapple</name>
    <dbReference type="NCBI Taxonomy" id="296719"/>
    <lineage>
        <taxon>Eukaryota</taxon>
        <taxon>Viridiplantae</taxon>
        <taxon>Streptophyta</taxon>
        <taxon>Embryophyta</taxon>
        <taxon>Tracheophyta</taxon>
        <taxon>Spermatophyta</taxon>
        <taxon>Magnoliopsida</taxon>
        <taxon>Liliopsida</taxon>
        <taxon>Poales</taxon>
        <taxon>Bromeliaceae</taxon>
        <taxon>Bromelioideae</taxon>
        <taxon>Ananas</taxon>
    </lineage>
</organism>
<protein>
    <recommendedName>
        <fullName evidence="4">Large ribosomal subunit protein bL33c</fullName>
    </recommendedName>
</protein>
<dbReference type="GO" id="GO:0003735">
    <property type="term" value="F:structural constituent of ribosome"/>
    <property type="evidence" value="ECO:0007669"/>
    <property type="project" value="InterPro"/>
</dbReference>
<evidence type="ECO:0000256" key="2">
    <source>
        <dbReference type="ARBA" id="ARBA00022980"/>
    </source>
</evidence>
<dbReference type="InterPro" id="IPR001705">
    <property type="entry name" value="Ribosomal_bL33"/>
</dbReference>
<comment type="similarity">
    <text evidence="1">Belongs to the bacterial ribosomal protein bL33 family.</text>
</comment>
<reference evidence="6" key="1">
    <citation type="submission" date="2020-07" db="EMBL/GenBank/DDBJ databases">
        <authorList>
            <person name="Lin J."/>
        </authorList>
    </citation>
    <scope>NUCLEOTIDE SEQUENCE</scope>
</reference>
<proteinExistence type="inferred from homology"/>
<dbReference type="GO" id="GO:0005737">
    <property type="term" value="C:cytoplasm"/>
    <property type="evidence" value="ECO:0007669"/>
    <property type="project" value="UniProtKB-ARBA"/>
</dbReference>
<dbReference type="GO" id="GO:1990904">
    <property type="term" value="C:ribonucleoprotein complex"/>
    <property type="evidence" value="ECO:0007669"/>
    <property type="project" value="UniProtKB-KW"/>
</dbReference>
<sequence length="442" mass="49552">MDRESGDFARCGKHPYQFFTGFCSSCLLERLSSSIGSAESSTSAARRSQGEIVEASVASPDTKKQPCEVRSRKTLLLLFQLDDNLEGSNPNPTNGGSFDGRRESRVLSCAKDEAVRLQSNSDRAGGSDAHADKKIYGLDERNLNRKGISLWLSSLVSKKSLRLGTRDDSKRNVVETKKLARNRSSRYFCDRTACHESSKVSCDLPRHSWDGSTVSKALACSFPCLEERLQRSITQKPVLENPENADNGSANEKILTSERALTSNDSSLRRLFKESSVNELHREIAVPGIIRKKSRRWSRVWDRSITSPIRDCVKKGEHVLDRSLSESWKDTRKEKRIDINGNGFSYGRANQRAHRRMNSSIGVLTISGLIGERSGIISLVLAVKNMGKAKGGSIFIRLVSAAGTGFFYVKRKNPRRITEKLEFRKYDPRVNRHVLFTEAKMK</sequence>
<dbReference type="SUPFAM" id="SSF57829">
    <property type="entry name" value="Zn-binding ribosomal proteins"/>
    <property type="match status" value="1"/>
</dbReference>
<dbReference type="FunFam" id="2.20.28.120:FF:000006">
    <property type="entry name" value="50S ribosomal protein L33"/>
    <property type="match status" value="1"/>
</dbReference>
<gene>
    <name evidence="6" type="ORF">CB5_LOCUS19029</name>
</gene>
<dbReference type="PROSITE" id="PS00582">
    <property type="entry name" value="RIBOSOMAL_L33"/>
    <property type="match status" value="1"/>
</dbReference>
<dbReference type="NCBIfam" id="TIGR01023">
    <property type="entry name" value="rpmG_bact"/>
    <property type="match status" value="1"/>
</dbReference>
<evidence type="ECO:0000256" key="3">
    <source>
        <dbReference type="ARBA" id="ARBA00023274"/>
    </source>
</evidence>
<dbReference type="Gene3D" id="2.20.28.120">
    <property type="entry name" value="Ribosomal protein L33"/>
    <property type="match status" value="1"/>
</dbReference>
<dbReference type="Pfam" id="PF05340">
    <property type="entry name" value="DUF740"/>
    <property type="match status" value="1"/>
</dbReference>
<evidence type="ECO:0000256" key="5">
    <source>
        <dbReference type="SAM" id="MobiDB-lite"/>
    </source>
</evidence>
<dbReference type="EMBL" id="LR862153">
    <property type="protein sequence ID" value="CAD1835818.1"/>
    <property type="molecule type" value="Genomic_DNA"/>
</dbReference>
<dbReference type="InterPro" id="IPR038584">
    <property type="entry name" value="Ribosomal_bL33_sf"/>
</dbReference>
<dbReference type="GO" id="GO:0006412">
    <property type="term" value="P:translation"/>
    <property type="evidence" value="ECO:0007669"/>
    <property type="project" value="InterPro"/>
</dbReference>
<accession>A0A6V7PYN6</accession>
<dbReference type="PANTHER" id="PTHR31659">
    <property type="entry name" value="PROTEIN: UPF0503-LIKE PROTEIN, PUTATIVE (DUF740)-RELATED"/>
    <property type="match status" value="1"/>
</dbReference>
<dbReference type="GO" id="GO:0005840">
    <property type="term" value="C:ribosome"/>
    <property type="evidence" value="ECO:0007669"/>
    <property type="project" value="UniProtKB-KW"/>
</dbReference>
<dbReference type="PANTHER" id="PTHR31659:SF25">
    <property type="entry name" value="OS03G0148400 PROTEIN"/>
    <property type="match status" value="1"/>
</dbReference>
<dbReference type="NCBIfam" id="NF001860">
    <property type="entry name" value="PRK00595.1"/>
    <property type="match status" value="1"/>
</dbReference>
<dbReference type="AlphaFoldDB" id="A0A6V7PYN6"/>
<feature type="region of interest" description="Disordered" evidence="5">
    <location>
        <begin position="38"/>
        <end position="64"/>
    </location>
</feature>
<dbReference type="Pfam" id="PF00471">
    <property type="entry name" value="Ribosomal_L33"/>
    <property type="match status" value="1"/>
</dbReference>
<dbReference type="HAMAP" id="MF_00294">
    <property type="entry name" value="Ribosomal_bL33"/>
    <property type="match status" value="1"/>
</dbReference>
<evidence type="ECO:0000256" key="4">
    <source>
        <dbReference type="ARBA" id="ARBA00035276"/>
    </source>
</evidence>
<keyword evidence="2" id="KW-0689">Ribosomal protein</keyword>
<dbReference type="InterPro" id="IPR011332">
    <property type="entry name" value="Ribosomal_zn-bd"/>
</dbReference>
<name>A0A6V7PYN6_ANACO</name>